<organism evidence="2 3">
    <name type="scientific">Methylobacterium cerastii</name>
    <dbReference type="NCBI Taxonomy" id="932741"/>
    <lineage>
        <taxon>Bacteria</taxon>
        <taxon>Pseudomonadati</taxon>
        <taxon>Pseudomonadota</taxon>
        <taxon>Alphaproteobacteria</taxon>
        <taxon>Hyphomicrobiales</taxon>
        <taxon>Methylobacteriaceae</taxon>
        <taxon>Methylobacterium</taxon>
    </lineage>
</organism>
<dbReference type="SMART" id="SM00953">
    <property type="entry name" value="RES"/>
    <property type="match status" value="1"/>
</dbReference>
<feature type="domain" description="RES" evidence="1">
    <location>
        <begin position="42"/>
        <end position="196"/>
    </location>
</feature>
<sequence>MRFDLAIPDPSTMRVGKEAYVDLRTGTELHRIHPTAFLPEQFNDTARGNARFSPIRDTAGVIIPTIYGAESFECAACEIILRCPDVPPVAPTAGPARLQIVFPRDFSGHSHSVVRTTVDLHLVDLTGAGQRQVGIDRNALVTGPTSTYPRTRGWAEHVHTGCPGAHGLYYSSVQWSPHFAVVLFGDRLPAGALTPASTRPVADPACHDDVRVLAARLSIDYEDV</sequence>
<keyword evidence="3" id="KW-1185">Reference proteome</keyword>
<evidence type="ECO:0000259" key="1">
    <source>
        <dbReference type="SMART" id="SM00953"/>
    </source>
</evidence>
<dbReference type="EMBL" id="BPQG01000004">
    <property type="protein sequence ID" value="GJD42343.1"/>
    <property type="molecule type" value="Genomic_DNA"/>
</dbReference>
<evidence type="ECO:0000313" key="3">
    <source>
        <dbReference type="Proteomes" id="UP001055117"/>
    </source>
</evidence>
<gene>
    <name evidence="2" type="ORF">AFCDBAGC_0179</name>
</gene>
<comment type="caution">
    <text evidence="2">The sequence shown here is derived from an EMBL/GenBank/DDBJ whole genome shotgun (WGS) entry which is preliminary data.</text>
</comment>
<protein>
    <recommendedName>
        <fullName evidence="1">RES domain-containing protein</fullName>
    </recommendedName>
</protein>
<proteinExistence type="predicted"/>
<dbReference type="InterPro" id="IPR014914">
    <property type="entry name" value="RES_dom"/>
</dbReference>
<reference evidence="2 3" key="1">
    <citation type="journal article" date="2021" name="Front. Microbiol.">
        <title>Comprehensive Comparative Genomics and Phenotyping of Methylobacterium Species.</title>
        <authorList>
            <person name="Alessa O."/>
            <person name="Ogura Y."/>
            <person name="Fujitani Y."/>
            <person name="Takami H."/>
            <person name="Hayashi T."/>
            <person name="Sahin N."/>
            <person name="Tani A."/>
        </authorList>
    </citation>
    <scope>NUCLEOTIDE SEQUENCE [LARGE SCALE GENOMIC DNA]</scope>
    <source>
        <strain evidence="2 3">DSM 23679</strain>
    </source>
</reference>
<dbReference type="Proteomes" id="UP001055117">
    <property type="component" value="Unassembled WGS sequence"/>
</dbReference>
<dbReference type="Pfam" id="PF08808">
    <property type="entry name" value="RES"/>
    <property type="match status" value="1"/>
</dbReference>
<evidence type="ECO:0000313" key="2">
    <source>
        <dbReference type="EMBL" id="GJD42343.1"/>
    </source>
</evidence>
<name>A0ABQ4QAY9_9HYPH</name>
<accession>A0ABQ4QAY9</accession>
<dbReference type="RefSeq" id="WP_147708294.1">
    <property type="nucleotide sequence ID" value="NZ_BPQG01000004.1"/>
</dbReference>